<comment type="subcellular location">
    <subcellularLocation>
        <location evidence="1">Cell envelope</location>
    </subcellularLocation>
</comment>
<keyword evidence="6" id="KW-0812">Transmembrane</keyword>
<dbReference type="InterPro" id="IPR000866">
    <property type="entry name" value="AhpC/TSA"/>
</dbReference>
<keyword evidence="6" id="KW-0472">Membrane</keyword>
<keyword evidence="4" id="KW-0676">Redox-active center</keyword>
<feature type="coiled-coil region" evidence="5">
    <location>
        <begin position="160"/>
        <end position="194"/>
    </location>
</feature>
<evidence type="ECO:0000256" key="1">
    <source>
        <dbReference type="ARBA" id="ARBA00004196"/>
    </source>
</evidence>
<comment type="caution">
    <text evidence="8">The sequence shown here is derived from an EMBL/GenBank/DDBJ whole genome shotgun (WGS) entry which is preliminary data.</text>
</comment>
<accession>A0ABT1MEY9</accession>
<keyword evidence="5" id="KW-0175">Coiled coil</keyword>
<keyword evidence="2" id="KW-0201">Cytochrome c-type biogenesis</keyword>
<evidence type="ECO:0000256" key="4">
    <source>
        <dbReference type="ARBA" id="ARBA00023284"/>
    </source>
</evidence>
<dbReference type="PROSITE" id="PS51352">
    <property type="entry name" value="THIOREDOXIN_2"/>
    <property type="match status" value="1"/>
</dbReference>
<dbReference type="PANTHER" id="PTHR42852:SF6">
    <property type="entry name" value="THIOL:DISULFIDE INTERCHANGE PROTEIN DSBE"/>
    <property type="match status" value="1"/>
</dbReference>
<name>A0ABT1MEY9_9BACT</name>
<dbReference type="PANTHER" id="PTHR42852">
    <property type="entry name" value="THIOL:DISULFIDE INTERCHANGE PROTEIN DSBE"/>
    <property type="match status" value="1"/>
</dbReference>
<evidence type="ECO:0000256" key="6">
    <source>
        <dbReference type="SAM" id="Phobius"/>
    </source>
</evidence>
<dbReference type="Gene3D" id="3.40.30.10">
    <property type="entry name" value="Glutaredoxin"/>
    <property type="match status" value="1"/>
</dbReference>
<dbReference type="Proteomes" id="UP001205603">
    <property type="component" value="Unassembled WGS sequence"/>
</dbReference>
<evidence type="ECO:0000313" key="9">
    <source>
        <dbReference type="Proteomes" id="UP001205603"/>
    </source>
</evidence>
<sequence>MNNQTINTMNYSVSQKVNFKKYVLSIFFLTSIIFITNGQIFKNIIITGSISGNIQTGEARLSVFSCNPVTIIGKSNIDNGTFCISCKIEQKDEIVILKLFDNCGENIINIPFFTDTNNLNIEISQNNYRVTGSRLTDLYQSYIIKKIALFDERESIYQSMEKGNLSYKQYKKENRKLNRKKQKNERKINDLITRTIIKNINNTFGQTLYKHYEDISCPLSYQKKIIKAIPDSLRNDSIIHKRLEQIRAYVHTQPGEKYTDVQGITPKGEKMKLSEYVGKKNYVLLNFWSSWSVPCYRDIAELVKLYKKLYNDLEIIGISLDQDKNSWEKGITRLNMSWPQMSDLQGWDGNIARQYGLIDIPQMILIDKKGKIISRFSHEEKLSEKLTTLIK</sequence>
<keyword evidence="9" id="KW-1185">Reference proteome</keyword>
<dbReference type="InterPro" id="IPR013766">
    <property type="entry name" value="Thioredoxin_domain"/>
</dbReference>
<evidence type="ECO:0000256" key="5">
    <source>
        <dbReference type="SAM" id="Coils"/>
    </source>
</evidence>
<feature type="domain" description="Thioredoxin" evidence="7">
    <location>
        <begin position="252"/>
        <end position="391"/>
    </location>
</feature>
<dbReference type="CDD" id="cd02966">
    <property type="entry name" value="TlpA_like_family"/>
    <property type="match status" value="1"/>
</dbReference>
<dbReference type="EMBL" id="JANDHW010000003">
    <property type="protein sequence ID" value="MCP9611194.1"/>
    <property type="molecule type" value="Genomic_DNA"/>
</dbReference>
<dbReference type="RefSeq" id="WP_255025900.1">
    <property type="nucleotide sequence ID" value="NZ_JANDHW010000003.1"/>
</dbReference>
<evidence type="ECO:0000313" key="8">
    <source>
        <dbReference type="EMBL" id="MCP9611194.1"/>
    </source>
</evidence>
<evidence type="ECO:0000256" key="3">
    <source>
        <dbReference type="ARBA" id="ARBA00023157"/>
    </source>
</evidence>
<keyword evidence="3" id="KW-1015">Disulfide bond</keyword>
<evidence type="ECO:0000259" key="7">
    <source>
        <dbReference type="PROSITE" id="PS51352"/>
    </source>
</evidence>
<evidence type="ECO:0000256" key="2">
    <source>
        <dbReference type="ARBA" id="ARBA00022748"/>
    </source>
</evidence>
<organism evidence="8 9">
    <name type="scientific">Coprobacter tertius</name>
    <dbReference type="NCBI Taxonomy" id="2944915"/>
    <lineage>
        <taxon>Bacteria</taxon>
        <taxon>Pseudomonadati</taxon>
        <taxon>Bacteroidota</taxon>
        <taxon>Bacteroidia</taxon>
        <taxon>Bacteroidales</taxon>
        <taxon>Barnesiellaceae</taxon>
        <taxon>Coprobacter</taxon>
    </lineage>
</organism>
<protein>
    <submittedName>
        <fullName evidence="8">TlpA family protein disulfide reductase</fullName>
    </submittedName>
</protein>
<gene>
    <name evidence="8" type="ORF">NMU02_03700</name>
</gene>
<dbReference type="SUPFAM" id="SSF52833">
    <property type="entry name" value="Thioredoxin-like"/>
    <property type="match status" value="1"/>
</dbReference>
<reference evidence="8 9" key="1">
    <citation type="submission" date="2022-07" db="EMBL/GenBank/DDBJ databases">
        <title>Fecal culturing of patients with breast cancer.</title>
        <authorList>
            <person name="Teng N.M.Y."/>
            <person name="Kiu R."/>
            <person name="Evans R."/>
            <person name="Baker D.J."/>
            <person name="Zenner C."/>
            <person name="Robinson S.D."/>
            <person name="Hall L.J."/>
        </authorList>
    </citation>
    <scope>NUCLEOTIDE SEQUENCE [LARGE SCALE GENOMIC DNA]</scope>
    <source>
        <strain evidence="8 9">LH1063</strain>
    </source>
</reference>
<keyword evidence="6" id="KW-1133">Transmembrane helix</keyword>
<dbReference type="InterPro" id="IPR036249">
    <property type="entry name" value="Thioredoxin-like_sf"/>
</dbReference>
<dbReference type="Pfam" id="PF00578">
    <property type="entry name" value="AhpC-TSA"/>
    <property type="match status" value="1"/>
</dbReference>
<feature type="transmembrane region" description="Helical" evidence="6">
    <location>
        <begin position="21"/>
        <end position="41"/>
    </location>
</feature>
<proteinExistence type="predicted"/>
<dbReference type="InterPro" id="IPR050553">
    <property type="entry name" value="Thioredoxin_ResA/DsbE_sf"/>
</dbReference>